<evidence type="ECO:0000313" key="2">
    <source>
        <dbReference type="Proteomes" id="UP000661685"/>
    </source>
</evidence>
<reference evidence="1" key="1">
    <citation type="submission" date="2020-01" db="EMBL/GenBank/DDBJ databases">
        <title>Patterns of diversity and host range of bacteriophage communities associated with bean-nodulatin bacteria.</title>
        <authorList>
            <person name="Vann Cauwenberghe J."/>
            <person name="Santamaria R.I."/>
            <person name="Bustos P."/>
            <person name="Juarez S."/>
            <person name="Gonzalez V."/>
        </authorList>
    </citation>
    <scope>NUCLEOTIDE SEQUENCE</scope>
</reference>
<keyword evidence="2" id="KW-1185">Reference proteome</keyword>
<dbReference type="EMBL" id="MN988466">
    <property type="protein sequence ID" value="QIG67204.1"/>
    <property type="molecule type" value="Genomic_DNA"/>
</dbReference>
<keyword evidence="1" id="KW-0540">Nuclease</keyword>
<name>A0A7S5R7M0_9CAUD</name>
<organism evidence="1 2">
    <name type="scientific">Rhizobium phage RHph_TM34</name>
    <dbReference type="NCBI Taxonomy" id="2509556"/>
    <lineage>
        <taxon>Viruses</taxon>
        <taxon>Duplodnaviria</taxon>
        <taxon>Heunggongvirae</taxon>
        <taxon>Uroviricota</taxon>
        <taxon>Caudoviricetes</taxon>
        <taxon>Autographivirales</taxon>
        <taxon>Dunnvirinae</taxon>
        <taxon>Tepoztlanvirus</taxon>
        <taxon>Tepoztlanvirus RHphTM34</taxon>
    </lineage>
</organism>
<keyword evidence="1" id="KW-0378">Hydrolase</keyword>
<dbReference type="Proteomes" id="UP000661685">
    <property type="component" value="Segment"/>
</dbReference>
<dbReference type="GO" id="GO:0004527">
    <property type="term" value="F:exonuclease activity"/>
    <property type="evidence" value="ECO:0007669"/>
    <property type="project" value="UniProtKB-KW"/>
</dbReference>
<sequence length="369" mass="41624">MADLSLDELLMSGDLDGLAHEESYPETIPGRTVHIDADFVAYHISYEKPDDPKTIDDMQHNAEVIIEHMRRAAAAEHVHMHLTPSTSDKGGRYSFAIQKPYQGNRDDKAKPRLLHIMRQWLSDRYPGTLHEFCEADDGMSSAQYLAIEQGNTALSIIASKDKDLRMVPGWHMVWDTGELVFVDPAQPFGWVELVERTSASGQVTKQLKGYGHKWFWAQMLIGDQADNVQGLPKITGKYMNSIQPTAPVIEARKILANEQATDKQKQKAIKALNDRKAGLCGPATAILLLDLVNSNSEALLLIKSLYESYGNEVGFIHHQTGEPVRWDRVFLSEARMLWMRRERTNPDCVLNFLQEIALEAQQPNHLRAA</sequence>
<dbReference type="SUPFAM" id="SSF88723">
    <property type="entry name" value="PIN domain-like"/>
    <property type="match status" value="1"/>
</dbReference>
<dbReference type="InterPro" id="IPR029060">
    <property type="entry name" value="PIN-like_dom_sf"/>
</dbReference>
<gene>
    <name evidence="1" type="ORF">EVB35_024</name>
</gene>
<keyword evidence="1" id="KW-0269">Exonuclease</keyword>
<evidence type="ECO:0000313" key="1">
    <source>
        <dbReference type="EMBL" id="QIG67204.1"/>
    </source>
</evidence>
<accession>A0A7S5R7M0</accession>
<protein>
    <submittedName>
        <fullName evidence="1">Putative 5'-3' exonuclease protein</fullName>
    </submittedName>
</protein>
<proteinExistence type="predicted"/>